<reference evidence="4" key="1">
    <citation type="submission" date="2023-07" db="EMBL/GenBank/DDBJ databases">
        <title>30 novel species of actinomycetes from the DSMZ collection.</title>
        <authorList>
            <person name="Nouioui I."/>
        </authorList>
    </citation>
    <scope>NUCLEOTIDE SEQUENCE [LARGE SCALE GENOMIC DNA]</scope>
    <source>
        <strain evidence="4">DSM 41699</strain>
    </source>
</reference>
<protein>
    <recommendedName>
        <fullName evidence="2">DUF7144 domain-containing protein</fullName>
    </recommendedName>
</protein>
<keyword evidence="4" id="KW-1185">Reference proteome</keyword>
<dbReference type="EMBL" id="JAVREY010000002">
    <property type="protein sequence ID" value="MDT0462009.1"/>
    <property type="molecule type" value="Genomic_DNA"/>
</dbReference>
<feature type="transmembrane region" description="Helical" evidence="1">
    <location>
        <begin position="12"/>
        <end position="40"/>
    </location>
</feature>
<keyword evidence="1" id="KW-0812">Transmembrane</keyword>
<dbReference type="RefSeq" id="WP_311691561.1">
    <property type="nucleotide sequence ID" value="NZ_JAVREY010000002.1"/>
</dbReference>
<feature type="domain" description="DUF7144" evidence="2">
    <location>
        <begin position="24"/>
        <end position="137"/>
    </location>
</feature>
<organism evidence="3 4">
    <name type="scientific">Streptomyces gibsoniae</name>
    <dbReference type="NCBI Taxonomy" id="3075529"/>
    <lineage>
        <taxon>Bacteria</taxon>
        <taxon>Bacillati</taxon>
        <taxon>Actinomycetota</taxon>
        <taxon>Actinomycetes</taxon>
        <taxon>Kitasatosporales</taxon>
        <taxon>Streptomycetaceae</taxon>
        <taxon>Streptomyces</taxon>
    </lineage>
</organism>
<feature type="transmembrane region" description="Helical" evidence="1">
    <location>
        <begin position="66"/>
        <end position="87"/>
    </location>
</feature>
<keyword evidence="1" id="KW-1133">Transmembrane helix</keyword>
<gene>
    <name evidence="3" type="ORF">RM764_03135</name>
</gene>
<feature type="transmembrane region" description="Helical" evidence="1">
    <location>
        <begin position="119"/>
        <end position="140"/>
    </location>
</feature>
<name>A0ABU2TM49_9ACTN</name>
<keyword evidence="1" id="KW-0472">Membrane</keyword>
<dbReference type="Proteomes" id="UP001183809">
    <property type="component" value="Unassembled WGS sequence"/>
</dbReference>
<evidence type="ECO:0000313" key="3">
    <source>
        <dbReference type="EMBL" id="MDT0462009.1"/>
    </source>
</evidence>
<proteinExistence type="predicted"/>
<evidence type="ECO:0000313" key="4">
    <source>
        <dbReference type="Proteomes" id="UP001183809"/>
    </source>
</evidence>
<comment type="caution">
    <text evidence="3">The sequence shown here is derived from an EMBL/GenBank/DDBJ whole genome shotgun (WGS) entry which is preliminary data.</text>
</comment>
<sequence length="147" mass="15631">MAATTSSPRRSPGALTAAAAIGLTLFASVMLFCSGVLAIYRGIMAITQDGVFVATRDYVFRFHVTGWGWVHLCLGVVAVAVSFGLLAAAAWARVLGVALTALVIAVRVLSAPYYLEWSLLLIVLYGLIIWALCVSGRGTFPGLARRR</sequence>
<evidence type="ECO:0000256" key="1">
    <source>
        <dbReference type="SAM" id="Phobius"/>
    </source>
</evidence>
<accession>A0ABU2TM49</accession>
<dbReference type="InterPro" id="IPR055568">
    <property type="entry name" value="DUF7144"/>
</dbReference>
<dbReference type="Pfam" id="PF23636">
    <property type="entry name" value="DUF7144"/>
    <property type="match status" value="1"/>
</dbReference>
<evidence type="ECO:0000259" key="2">
    <source>
        <dbReference type="Pfam" id="PF23636"/>
    </source>
</evidence>
<feature type="transmembrane region" description="Helical" evidence="1">
    <location>
        <begin position="94"/>
        <end position="113"/>
    </location>
</feature>